<protein>
    <recommendedName>
        <fullName evidence="1">Alpha/beta hydrolase fold-3 domain-containing protein</fullName>
    </recommendedName>
</protein>
<dbReference type="AlphaFoldDB" id="A0A3P1BV11"/>
<dbReference type="InterPro" id="IPR013094">
    <property type="entry name" value="AB_hydrolase_3"/>
</dbReference>
<reference evidence="2 3" key="1">
    <citation type="submission" date="2018-11" db="EMBL/GenBank/DDBJ databases">
        <authorList>
            <person name="Zhou Z."/>
            <person name="Wang G."/>
        </authorList>
    </citation>
    <scope>NUCLEOTIDE SEQUENCE [LARGE SCALE GENOMIC DNA]</scope>
    <source>
        <strain evidence="2 3">KCTC52004</strain>
    </source>
</reference>
<feature type="domain" description="Alpha/beta hydrolase fold-3" evidence="1">
    <location>
        <begin position="8"/>
        <end position="56"/>
    </location>
</feature>
<keyword evidence="3" id="KW-1185">Reference proteome</keyword>
<gene>
    <name evidence="2" type="ORF">EHT25_15900</name>
</gene>
<dbReference type="Proteomes" id="UP000271925">
    <property type="component" value="Unassembled WGS sequence"/>
</dbReference>
<sequence>MTFVDVAKLNGLPPATIIAAQIDPLQTEGQQLQKALENAGVKTEYRMYEGTTHEFFGTSAIVDKAAQAQDFAAGRLKEAFQ</sequence>
<organism evidence="2 3">
    <name type="scientific">Larkinella rosea</name>
    <dbReference type="NCBI Taxonomy" id="2025312"/>
    <lineage>
        <taxon>Bacteria</taxon>
        <taxon>Pseudomonadati</taxon>
        <taxon>Bacteroidota</taxon>
        <taxon>Cytophagia</taxon>
        <taxon>Cytophagales</taxon>
        <taxon>Spirosomataceae</taxon>
        <taxon>Larkinella</taxon>
    </lineage>
</organism>
<dbReference type="RefSeq" id="WP_229311564.1">
    <property type="nucleotide sequence ID" value="NZ_RQJO01000008.1"/>
</dbReference>
<name>A0A3P1BV11_9BACT</name>
<dbReference type="GO" id="GO:0016787">
    <property type="term" value="F:hydrolase activity"/>
    <property type="evidence" value="ECO:0007669"/>
    <property type="project" value="InterPro"/>
</dbReference>
<proteinExistence type="predicted"/>
<dbReference type="SUPFAM" id="SSF53474">
    <property type="entry name" value="alpha/beta-Hydrolases"/>
    <property type="match status" value="1"/>
</dbReference>
<dbReference type="Pfam" id="PF07859">
    <property type="entry name" value="Abhydrolase_3"/>
    <property type="match status" value="1"/>
</dbReference>
<comment type="caution">
    <text evidence="2">The sequence shown here is derived from an EMBL/GenBank/DDBJ whole genome shotgun (WGS) entry which is preliminary data.</text>
</comment>
<evidence type="ECO:0000259" key="1">
    <source>
        <dbReference type="Pfam" id="PF07859"/>
    </source>
</evidence>
<dbReference type="InterPro" id="IPR029058">
    <property type="entry name" value="AB_hydrolase_fold"/>
</dbReference>
<dbReference type="Gene3D" id="3.40.50.1820">
    <property type="entry name" value="alpha/beta hydrolase"/>
    <property type="match status" value="1"/>
</dbReference>
<accession>A0A3P1BV11</accession>
<dbReference type="EMBL" id="RQJO01000008">
    <property type="protein sequence ID" value="RRB04940.1"/>
    <property type="molecule type" value="Genomic_DNA"/>
</dbReference>
<evidence type="ECO:0000313" key="3">
    <source>
        <dbReference type="Proteomes" id="UP000271925"/>
    </source>
</evidence>
<evidence type="ECO:0000313" key="2">
    <source>
        <dbReference type="EMBL" id="RRB04940.1"/>
    </source>
</evidence>